<evidence type="ECO:0000256" key="1">
    <source>
        <dbReference type="SAM" id="MobiDB-lite"/>
    </source>
</evidence>
<feature type="region of interest" description="Disordered" evidence="1">
    <location>
        <begin position="1"/>
        <end position="21"/>
    </location>
</feature>
<organism evidence="2">
    <name type="scientific">Bacteroides fragilis</name>
    <dbReference type="NCBI Taxonomy" id="817"/>
    <lineage>
        <taxon>Bacteria</taxon>
        <taxon>Pseudomonadati</taxon>
        <taxon>Bacteroidota</taxon>
        <taxon>Bacteroidia</taxon>
        <taxon>Bacteroidales</taxon>
        <taxon>Bacteroidaceae</taxon>
        <taxon>Bacteroides</taxon>
    </lineage>
</organism>
<reference evidence="2" key="1">
    <citation type="book" date="2014" name="THE 24TH EUROPEAN CONGRESS OF CLINICAL MICROBIOLOGY AND INFECTIOUS DISEASES" publisher="ECCMID 2014" city="Barcelona, Spain">
        <title>Identification of resistance genes in three multidrug-resistant Bacteroides fragilis isolates by whole genome sequencing.</title>
        <editorList>
            <person name="Unknown"/>
            <person name="A."/>
        </editorList>
        <authorList>
            <person name="Sydenham T.V."/>
            <person name="Hasman H."/>
            <person name="Wang M."/>
            <person name="Soki J."/>
            <person name="Nagy E."/>
            <person name="Justesen U.S."/>
        </authorList>
    </citation>
    <scope>NUCLEOTIDE SEQUENCE</scope>
    <source>
        <strain evidence="2">DCMOUH0018B</strain>
    </source>
</reference>
<name>A0A0I9UNC0_BACFG</name>
<reference evidence="2" key="2">
    <citation type="submission" date="2014-07" db="EMBL/GenBank/DDBJ databases">
        <title>Genetics and epidemiology of antimicrobial resistance in B. fragilis group.</title>
        <authorList>
            <person name="Sydenham T.V."/>
            <person name="Hasman H."/>
            <person name="Kemp M."/>
            <person name="Justesen U.S."/>
        </authorList>
    </citation>
    <scope>NUCLEOTIDE SEQUENCE [LARGE SCALE GENOMIC DNA]</scope>
    <source>
        <strain evidence="2">DCMOUH0018B</strain>
    </source>
</reference>
<evidence type="ECO:0000313" key="2">
    <source>
        <dbReference type="EMBL" id="KFX73919.1"/>
    </source>
</evidence>
<dbReference type="AlphaFoldDB" id="A0A0I9UNC0"/>
<gene>
    <name evidence="2" type="ORF">EE52_0215955</name>
</gene>
<sequence>MGRKKGTEKTGGRKAGTPNKITGTVKEWIQKVIDGKRQQFEDDLDDLEPGERVRVISNLLQYVTPKMQSASPEELLEAEYQKLSELLDTAPDEVVNEIVERVKRLTNDRRRKTTED</sequence>
<dbReference type="PATRIC" id="fig|817.53.peg.3293"/>
<feature type="compositionally biased region" description="Basic and acidic residues" evidence="1">
    <location>
        <begin position="1"/>
        <end position="11"/>
    </location>
</feature>
<dbReference type="EMBL" id="JMZZ02000156">
    <property type="protein sequence ID" value="KFX73919.1"/>
    <property type="molecule type" value="Genomic_DNA"/>
</dbReference>
<dbReference type="RefSeq" id="WP_044301117.1">
    <property type="nucleotide sequence ID" value="NZ_CAEUHN010000012.1"/>
</dbReference>
<comment type="caution">
    <text evidence="2">The sequence shown here is derived from an EMBL/GenBank/DDBJ whole genome shotgun (WGS) entry which is preliminary data.</text>
</comment>
<proteinExistence type="predicted"/>
<accession>A0A0I9UNC0</accession>
<protein>
    <submittedName>
        <fullName evidence="2">Uncharacterized protein</fullName>
    </submittedName>
</protein>